<evidence type="ECO:0000313" key="1">
    <source>
        <dbReference type="EMBL" id="CEO90727.1"/>
    </source>
</evidence>
<proteinExistence type="predicted"/>
<protein>
    <submittedName>
        <fullName evidence="1">Putative discriminator of mRNA degradation Dmd</fullName>
    </submittedName>
</protein>
<dbReference type="RefSeq" id="YP_009118807.1">
    <property type="nucleotide sequence ID" value="NC_025425.1"/>
</dbReference>
<dbReference type="OrthoDB" id="23707at10239"/>
<keyword evidence="2" id="KW-1185">Reference proteome</keyword>
<dbReference type="InterPro" id="IPR035137">
    <property type="entry name" value="Dmd"/>
</dbReference>
<dbReference type="KEGG" id="vg:23301164"/>
<dbReference type="Pfam" id="PF17587">
    <property type="entry name" value="Dmd"/>
    <property type="match status" value="1"/>
</dbReference>
<name>A0A0B7MSU8_9CAUD</name>
<dbReference type="GeneID" id="23301164"/>
<organism evidence="1 2">
    <name type="scientific">Enterobacteria phage GEC-3S</name>
    <dbReference type="NCBI Taxonomy" id="1222338"/>
    <lineage>
        <taxon>Viruses</taxon>
        <taxon>Duplodnaviria</taxon>
        <taxon>Heunggongvirae</taxon>
        <taxon>Uroviricota</taxon>
        <taxon>Caudoviricetes</taxon>
        <taxon>Pantevenvirales</taxon>
        <taxon>Straboviridae</taxon>
        <taxon>Krischvirus</taxon>
        <taxon>Krischvirus gec3s</taxon>
    </lineage>
</organism>
<gene>
    <name evidence="1" type="primary">dmd</name>
    <name evidence="1" type="ORF">BN201_0124</name>
</gene>
<sequence length="67" mass="7796">MELDMVKAKFMGKDKIGKAFVINRTLFRSDLKWVTQQFAEVNEAVVTCFVDDKKVFEIDRRGVSNDH</sequence>
<reference evidence="1 2" key="1">
    <citation type="submission" date="2012-08" db="EMBL/GenBank/DDBJ databases">
        <title>Selection and characterization of a candidate therapeutic bacteriophage that lyses the German Escherichia coli O104:H4 outbreak strain.</title>
        <authorList>
            <person name="Merabishvilli M."/>
            <person name="De Vos D."/>
            <person name="Verbeken G."/>
            <person name="Kropinski A."/>
            <person name="Vandenheuvel D."/>
            <person name="Lavigne R."/>
            <person name="Wattiau P."/>
            <person name="Mast J."/>
            <person name="Ragimbeau C."/>
            <person name="Mossong J."/>
            <person name="Scheres J."/>
            <person name="Chanishvili N."/>
            <person name="Vaneechoutte M."/>
            <person name="Pirnay J.P."/>
        </authorList>
    </citation>
    <scope>NUCLEOTIDE SEQUENCE [LARGE SCALE GENOMIC DNA]</scope>
</reference>
<accession>A0A0B7MSU8</accession>
<dbReference type="Proteomes" id="UP000203896">
    <property type="component" value="Segment"/>
</dbReference>
<dbReference type="EMBL" id="HE978309">
    <property type="protein sequence ID" value="CEO90727.1"/>
    <property type="molecule type" value="Genomic_DNA"/>
</dbReference>
<evidence type="ECO:0000313" key="2">
    <source>
        <dbReference type="Proteomes" id="UP000203896"/>
    </source>
</evidence>